<gene>
    <name evidence="1" type="ORF">DSM104635_02520</name>
</gene>
<keyword evidence="2" id="KW-1185">Reference proteome</keyword>
<dbReference type="Proteomes" id="UP000431269">
    <property type="component" value="Chromosome"/>
</dbReference>
<dbReference type="AlphaFoldDB" id="A0A6I6MKA7"/>
<dbReference type="EMBL" id="CP047045">
    <property type="protein sequence ID" value="QGZ95670.1"/>
    <property type="molecule type" value="Genomic_DNA"/>
</dbReference>
<evidence type="ECO:0000313" key="1">
    <source>
        <dbReference type="EMBL" id="QGZ95670.1"/>
    </source>
</evidence>
<proteinExistence type="predicted"/>
<organism evidence="1 2">
    <name type="scientific">Terricaulis silvestris</name>
    <dbReference type="NCBI Taxonomy" id="2686094"/>
    <lineage>
        <taxon>Bacteria</taxon>
        <taxon>Pseudomonadati</taxon>
        <taxon>Pseudomonadota</taxon>
        <taxon>Alphaproteobacteria</taxon>
        <taxon>Caulobacterales</taxon>
        <taxon>Caulobacteraceae</taxon>
        <taxon>Terricaulis</taxon>
    </lineage>
</organism>
<evidence type="ECO:0000313" key="2">
    <source>
        <dbReference type="Proteomes" id="UP000431269"/>
    </source>
</evidence>
<protein>
    <submittedName>
        <fullName evidence="1">Uncharacterized protein</fullName>
    </submittedName>
</protein>
<dbReference type="RefSeq" id="WP_158766514.1">
    <property type="nucleotide sequence ID" value="NZ_CP047045.1"/>
</dbReference>
<name>A0A6I6MKA7_9CAUL</name>
<reference evidence="2" key="1">
    <citation type="submission" date="2019-12" db="EMBL/GenBank/DDBJ databases">
        <title>Complete genome of Terracaulis silvestris 0127_4.</title>
        <authorList>
            <person name="Vieira S."/>
            <person name="Riedel T."/>
            <person name="Sproer C."/>
            <person name="Pascual J."/>
            <person name="Boedeker C."/>
            <person name="Overmann J."/>
        </authorList>
    </citation>
    <scope>NUCLEOTIDE SEQUENCE [LARGE SCALE GENOMIC DNA]</scope>
    <source>
        <strain evidence="2">0127_4</strain>
    </source>
</reference>
<sequence>MDDYDYDQLSVDFKIDGVRMTAGTAPAALRPQLAAIEDDLRRKLAGLKDAKTGRPPKVQMEGKVEGTKVGSLNFAVVGSKEVIEEAQKRMGG</sequence>
<dbReference type="KEGG" id="tsv:DSM104635_02520"/>
<accession>A0A6I6MKA7</accession>